<dbReference type="Gene3D" id="1.25.40.10">
    <property type="entry name" value="Tetratricopeptide repeat domain"/>
    <property type="match status" value="1"/>
</dbReference>
<dbReference type="Pfam" id="PF13432">
    <property type="entry name" value="TPR_16"/>
    <property type="match status" value="1"/>
</dbReference>
<feature type="compositionally biased region" description="Polar residues" evidence="2">
    <location>
        <begin position="41"/>
        <end position="50"/>
    </location>
</feature>
<keyword evidence="4" id="KW-1185">Reference proteome</keyword>
<dbReference type="SUPFAM" id="SSF48452">
    <property type="entry name" value="TPR-like"/>
    <property type="match status" value="1"/>
</dbReference>
<dbReference type="GO" id="GO:0045892">
    <property type="term" value="P:negative regulation of DNA-templated transcription"/>
    <property type="evidence" value="ECO:0007669"/>
    <property type="project" value="InterPro"/>
</dbReference>
<proteinExistence type="predicted"/>
<feature type="region of interest" description="Disordered" evidence="2">
    <location>
        <begin position="36"/>
        <end position="90"/>
    </location>
</feature>
<evidence type="ECO:0000256" key="2">
    <source>
        <dbReference type="SAM" id="MobiDB-lite"/>
    </source>
</evidence>
<feature type="compositionally biased region" description="Polar residues" evidence="2">
    <location>
        <begin position="75"/>
        <end position="90"/>
    </location>
</feature>
<evidence type="ECO:0000256" key="1">
    <source>
        <dbReference type="PROSITE-ProRule" id="PRU00339"/>
    </source>
</evidence>
<dbReference type="RefSeq" id="WP_145266545.1">
    <property type="nucleotide sequence ID" value="NZ_CP036316.1"/>
</dbReference>
<gene>
    <name evidence="3" type="ORF">V22_42400</name>
</gene>
<dbReference type="AlphaFoldDB" id="A0A517TF29"/>
<evidence type="ECO:0000313" key="3">
    <source>
        <dbReference type="EMBL" id="QDT66968.1"/>
    </source>
</evidence>
<dbReference type="InterPro" id="IPR044650">
    <property type="entry name" value="SRFR1-like"/>
</dbReference>
<dbReference type="InterPro" id="IPR011990">
    <property type="entry name" value="TPR-like_helical_dom_sf"/>
</dbReference>
<protein>
    <submittedName>
        <fullName evidence="3">Tetratricopeptide repeat protein</fullName>
    </submittedName>
</protein>
<name>A0A517TF29_9PLAN</name>
<dbReference type="EMBL" id="CP036316">
    <property type="protein sequence ID" value="QDT66968.1"/>
    <property type="molecule type" value="Genomic_DNA"/>
</dbReference>
<evidence type="ECO:0000313" key="4">
    <source>
        <dbReference type="Proteomes" id="UP000319976"/>
    </source>
</evidence>
<organism evidence="3 4">
    <name type="scientific">Calycomorphotria hydatis</name>
    <dbReference type="NCBI Taxonomy" id="2528027"/>
    <lineage>
        <taxon>Bacteria</taxon>
        <taxon>Pseudomonadati</taxon>
        <taxon>Planctomycetota</taxon>
        <taxon>Planctomycetia</taxon>
        <taxon>Planctomycetales</taxon>
        <taxon>Planctomycetaceae</taxon>
        <taxon>Calycomorphotria</taxon>
    </lineage>
</organism>
<feature type="repeat" description="TPR" evidence="1">
    <location>
        <begin position="193"/>
        <end position="226"/>
    </location>
</feature>
<dbReference type="PANTHER" id="PTHR44749:SF1">
    <property type="entry name" value="TETRATRICOPEPTIDE-LIKE HELICAL DOMAIN-CONTAINING PROTEIN"/>
    <property type="match status" value="1"/>
</dbReference>
<sequence>MRQILISDLQSAPCVAVCVVIVSIFGGINNTAAQEHHHVTTAPQTRTSAQRAGRSDWSLRSTPAFHTGHQHHAHNPQQRMAEQPQSTTPHTVNDPFLLVERFISEGQRPQAVSQLNMIAKQHAKSAEIQNKCGQFYLSVGANQPGMKSLMRAISLEPSNAQYAADLAGAYVRQGKTDSAIMVLEHAVERCRAPQLYASLGRLHEQSAQWSRAVDAYKWALTTDSDNQRMRLRLAECHYHLQQYDEAVQLYSQVAGEHGDWLSLGEYVRFSDACLRTGELKMAERALNTLAEISPVTIREIEVLRAITAYKRGFDSRAERIATSALSRWEDDKELLQVISLIHGADSELREEEGILPASYQDNFSDKE</sequence>
<dbReference type="InterPro" id="IPR019734">
    <property type="entry name" value="TPR_rpt"/>
</dbReference>
<dbReference type="OrthoDB" id="235093at2"/>
<dbReference type="KEGG" id="chya:V22_42400"/>
<accession>A0A517TF29</accession>
<reference evidence="3 4" key="1">
    <citation type="submission" date="2019-02" db="EMBL/GenBank/DDBJ databases">
        <title>Deep-cultivation of Planctomycetes and their phenomic and genomic characterization uncovers novel biology.</title>
        <authorList>
            <person name="Wiegand S."/>
            <person name="Jogler M."/>
            <person name="Boedeker C."/>
            <person name="Pinto D."/>
            <person name="Vollmers J."/>
            <person name="Rivas-Marin E."/>
            <person name="Kohn T."/>
            <person name="Peeters S.H."/>
            <person name="Heuer A."/>
            <person name="Rast P."/>
            <person name="Oberbeckmann S."/>
            <person name="Bunk B."/>
            <person name="Jeske O."/>
            <person name="Meyerdierks A."/>
            <person name="Storesund J.E."/>
            <person name="Kallscheuer N."/>
            <person name="Luecker S."/>
            <person name="Lage O.M."/>
            <person name="Pohl T."/>
            <person name="Merkel B.J."/>
            <person name="Hornburger P."/>
            <person name="Mueller R.-W."/>
            <person name="Bruemmer F."/>
            <person name="Labrenz M."/>
            <person name="Spormann A.M."/>
            <person name="Op den Camp H."/>
            <person name="Overmann J."/>
            <person name="Amann R."/>
            <person name="Jetten M.S.M."/>
            <person name="Mascher T."/>
            <person name="Medema M.H."/>
            <person name="Devos D.P."/>
            <person name="Kaster A.-K."/>
            <person name="Ovreas L."/>
            <person name="Rohde M."/>
            <person name="Galperin M.Y."/>
            <person name="Jogler C."/>
        </authorList>
    </citation>
    <scope>NUCLEOTIDE SEQUENCE [LARGE SCALE GENOMIC DNA]</scope>
    <source>
        <strain evidence="3 4">V22</strain>
    </source>
</reference>
<dbReference type="PROSITE" id="PS50005">
    <property type="entry name" value="TPR"/>
    <property type="match status" value="2"/>
</dbReference>
<dbReference type="SMART" id="SM00028">
    <property type="entry name" value="TPR"/>
    <property type="match status" value="3"/>
</dbReference>
<feature type="repeat" description="TPR" evidence="1">
    <location>
        <begin position="126"/>
        <end position="159"/>
    </location>
</feature>
<keyword evidence="1" id="KW-0802">TPR repeat</keyword>
<dbReference type="PANTHER" id="PTHR44749">
    <property type="entry name" value="SUPPRESSOR OF RPS4-RLD 1"/>
    <property type="match status" value="1"/>
</dbReference>
<dbReference type="Proteomes" id="UP000319976">
    <property type="component" value="Chromosome"/>
</dbReference>